<keyword evidence="3" id="KW-1185">Reference proteome</keyword>
<dbReference type="AlphaFoldDB" id="A0A2A3MFQ0"/>
<reference evidence="2 3" key="1">
    <citation type="submission" date="2017-09" db="EMBL/GenBank/DDBJ databases">
        <title>Pseudomonas abyssi sp. nov. isolated from Abyssopelagic Water.</title>
        <authorList>
            <person name="Wei Y."/>
        </authorList>
    </citation>
    <scope>NUCLEOTIDE SEQUENCE [LARGE SCALE GENOMIC DNA]</scope>
    <source>
        <strain evidence="2 3">MT5</strain>
    </source>
</reference>
<accession>A0A2A3MFQ0</accession>
<dbReference type="Proteomes" id="UP000242313">
    <property type="component" value="Unassembled WGS sequence"/>
</dbReference>
<sequence>MKEEMNTQKRQPQWKRILQLLGLMGAAAAGTPAQSADGHTAEEMSRQWDAYARFAGTILQDYLDEDTEAGARFHEFLQDKDLLLGQDSEPLLLSVWLDDKGNVVRLRVEPALNNAQADSDIKQILMTKPIPVMPPEGMPMPLLVSLQLLPKVM</sequence>
<dbReference type="RefSeq" id="WP_096005409.1">
    <property type="nucleotide sequence ID" value="NZ_NTMR01000017.1"/>
</dbReference>
<keyword evidence="1" id="KW-0732">Signal</keyword>
<feature type="signal peptide" evidence="1">
    <location>
        <begin position="1"/>
        <end position="35"/>
    </location>
</feature>
<gene>
    <name evidence="2" type="ORF">CNQ84_13680</name>
</gene>
<proteinExistence type="predicted"/>
<name>A0A2A3MFQ0_9PSED</name>
<feature type="chain" id="PRO_5012155507" evidence="1">
    <location>
        <begin position="36"/>
        <end position="153"/>
    </location>
</feature>
<protein>
    <submittedName>
        <fullName evidence="2">Uncharacterized protein</fullName>
    </submittedName>
</protein>
<organism evidence="2 3">
    <name type="scientific">Pseudomonas abyssi</name>
    <dbReference type="NCBI Taxonomy" id="170540"/>
    <lineage>
        <taxon>Bacteria</taxon>
        <taxon>Pseudomonadati</taxon>
        <taxon>Pseudomonadota</taxon>
        <taxon>Gammaproteobacteria</taxon>
        <taxon>Pseudomonadales</taxon>
        <taxon>Pseudomonadaceae</taxon>
        <taxon>Pseudomonas</taxon>
    </lineage>
</organism>
<evidence type="ECO:0000256" key="1">
    <source>
        <dbReference type="SAM" id="SignalP"/>
    </source>
</evidence>
<dbReference type="EMBL" id="NTMR01000017">
    <property type="protein sequence ID" value="PBK03623.1"/>
    <property type="molecule type" value="Genomic_DNA"/>
</dbReference>
<evidence type="ECO:0000313" key="2">
    <source>
        <dbReference type="EMBL" id="PBK03623.1"/>
    </source>
</evidence>
<evidence type="ECO:0000313" key="3">
    <source>
        <dbReference type="Proteomes" id="UP000242313"/>
    </source>
</evidence>
<comment type="caution">
    <text evidence="2">The sequence shown here is derived from an EMBL/GenBank/DDBJ whole genome shotgun (WGS) entry which is preliminary data.</text>
</comment>